<evidence type="ECO:0000313" key="2">
    <source>
        <dbReference type="Proteomes" id="UP001054846"/>
    </source>
</evidence>
<dbReference type="Proteomes" id="UP001054846">
    <property type="component" value="Chromosome"/>
</dbReference>
<organism evidence="1 2">
    <name type="scientific">Gloeobacter morelensis MG652769</name>
    <dbReference type="NCBI Taxonomy" id="2781736"/>
    <lineage>
        <taxon>Bacteria</taxon>
        <taxon>Bacillati</taxon>
        <taxon>Cyanobacteriota</taxon>
        <taxon>Cyanophyceae</taxon>
        <taxon>Gloeobacterales</taxon>
        <taxon>Gloeobacteraceae</taxon>
        <taxon>Gloeobacter</taxon>
        <taxon>Gloeobacter morelensis</taxon>
    </lineage>
</organism>
<evidence type="ECO:0000313" key="1">
    <source>
        <dbReference type="EMBL" id="UFP94798.1"/>
    </source>
</evidence>
<dbReference type="EMBL" id="CP063845">
    <property type="protein sequence ID" value="UFP94798.1"/>
    <property type="molecule type" value="Genomic_DNA"/>
</dbReference>
<accession>A0ABY3PM88</accession>
<dbReference type="RefSeq" id="WP_230841858.1">
    <property type="nucleotide sequence ID" value="NZ_CP063845.1"/>
</dbReference>
<sequence length="68" mass="7330">MDTQMLISQAPSIPRLQAAAQAIKVPELKNACGDSAADADLSVWHKLYRPCSCDAHFMGVKTAAIFEP</sequence>
<proteinExistence type="predicted"/>
<protein>
    <submittedName>
        <fullName evidence="1">Uncharacterized protein</fullName>
    </submittedName>
</protein>
<name>A0ABY3PM88_9CYAN</name>
<gene>
    <name evidence="1" type="ORF">ISF26_00650</name>
</gene>
<keyword evidence="2" id="KW-1185">Reference proteome</keyword>
<reference evidence="1 2" key="1">
    <citation type="journal article" date="2021" name="Genome Biol. Evol.">
        <title>Complete Genome Sequencing of a Novel Gloeobacter Species from a Waterfall Cave in Mexico.</title>
        <authorList>
            <person name="Saw J.H."/>
            <person name="Cardona T."/>
            <person name="Montejano G."/>
        </authorList>
    </citation>
    <scope>NUCLEOTIDE SEQUENCE [LARGE SCALE GENOMIC DNA]</scope>
    <source>
        <strain evidence="1">MG652769</strain>
    </source>
</reference>